<evidence type="ECO:0000313" key="2">
    <source>
        <dbReference type="Proteomes" id="UP000729701"/>
    </source>
</evidence>
<comment type="caution">
    <text evidence="1">The sequence shown here is derived from an EMBL/GenBank/DDBJ whole genome shotgun (WGS) entry which is preliminary data.</text>
</comment>
<organism evidence="1 2">
    <name type="scientific">Cyanomargarita calcarea GSE-NOS-MK-12-04C</name>
    <dbReference type="NCBI Taxonomy" id="2839659"/>
    <lineage>
        <taxon>Bacteria</taxon>
        <taxon>Bacillati</taxon>
        <taxon>Cyanobacteriota</taxon>
        <taxon>Cyanophyceae</taxon>
        <taxon>Nostocales</taxon>
        <taxon>Cyanomargaritaceae</taxon>
        <taxon>Cyanomargarita</taxon>
    </lineage>
</organism>
<dbReference type="Proteomes" id="UP000729701">
    <property type="component" value="Unassembled WGS sequence"/>
</dbReference>
<reference evidence="1" key="2">
    <citation type="journal article" date="2022" name="Microbiol. Resour. Announc.">
        <title>Metagenome Sequencing to Explore Phylogenomics of Terrestrial Cyanobacteria.</title>
        <authorList>
            <person name="Ward R.D."/>
            <person name="Stajich J.E."/>
            <person name="Johansen J.R."/>
            <person name="Huntemann M."/>
            <person name="Clum A."/>
            <person name="Foster B."/>
            <person name="Foster B."/>
            <person name="Roux S."/>
            <person name="Palaniappan K."/>
            <person name="Varghese N."/>
            <person name="Mukherjee S."/>
            <person name="Reddy T.B.K."/>
            <person name="Daum C."/>
            <person name="Copeland A."/>
            <person name="Chen I.A."/>
            <person name="Ivanova N.N."/>
            <person name="Kyrpides N.C."/>
            <person name="Shapiro N."/>
            <person name="Eloe-Fadrosh E.A."/>
            <person name="Pietrasiak N."/>
        </authorList>
    </citation>
    <scope>NUCLEOTIDE SEQUENCE</scope>
    <source>
        <strain evidence="1">GSE-NOS-MK-12-04C</strain>
    </source>
</reference>
<dbReference type="AlphaFoldDB" id="A0A951QJS2"/>
<sequence length="67" mass="7918">MKRKTTKLTEIKQQGYKALIDALGVAGTLKFLQQLGVDYGDYTIERHQWLNQLTIEDFRSYIKQKRQ</sequence>
<name>A0A951QJS2_9CYAN</name>
<gene>
    <name evidence="1" type="ORF">KME60_05765</name>
</gene>
<reference evidence="1" key="1">
    <citation type="submission" date="2021-05" db="EMBL/GenBank/DDBJ databases">
        <authorList>
            <person name="Pietrasiak N."/>
            <person name="Ward R."/>
            <person name="Stajich J.E."/>
            <person name="Kurbessoian T."/>
        </authorList>
    </citation>
    <scope>NUCLEOTIDE SEQUENCE</scope>
    <source>
        <strain evidence="1">GSE-NOS-MK-12-04C</strain>
    </source>
</reference>
<protein>
    <submittedName>
        <fullName evidence="1">Uncharacterized protein</fullName>
    </submittedName>
</protein>
<evidence type="ECO:0000313" key="1">
    <source>
        <dbReference type="EMBL" id="MBW4666948.1"/>
    </source>
</evidence>
<proteinExistence type="predicted"/>
<accession>A0A951QJS2</accession>
<dbReference type="EMBL" id="JAHHGZ010000005">
    <property type="protein sequence ID" value="MBW4666948.1"/>
    <property type="molecule type" value="Genomic_DNA"/>
</dbReference>